<dbReference type="Proteomes" id="UP000050867">
    <property type="component" value="Unassembled WGS sequence"/>
</dbReference>
<evidence type="ECO:0000259" key="10">
    <source>
        <dbReference type="Pfam" id="PF12704"/>
    </source>
</evidence>
<evidence type="ECO:0000256" key="3">
    <source>
        <dbReference type="ARBA" id="ARBA00022692"/>
    </source>
</evidence>
<dbReference type="Pfam" id="PF02687">
    <property type="entry name" value="FtsX"/>
    <property type="match status" value="1"/>
</dbReference>
<dbReference type="STRING" id="76728.AQ490_09345"/>
<evidence type="ECO:0000256" key="5">
    <source>
        <dbReference type="ARBA" id="ARBA00023136"/>
    </source>
</evidence>
<dbReference type="PANTHER" id="PTHR30572">
    <property type="entry name" value="MEMBRANE COMPONENT OF TRANSPORTER-RELATED"/>
    <property type="match status" value="1"/>
</dbReference>
<evidence type="ECO:0000256" key="7">
    <source>
        <dbReference type="SAM" id="MobiDB-lite"/>
    </source>
</evidence>
<feature type="compositionally biased region" description="Basic and acidic residues" evidence="7">
    <location>
        <begin position="63"/>
        <end position="93"/>
    </location>
</feature>
<dbReference type="InterPro" id="IPR025857">
    <property type="entry name" value="MacB_PCD"/>
</dbReference>
<evidence type="ECO:0000256" key="6">
    <source>
        <dbReference type="ARBA" id="ARBA00038076"/>
    </source>
</evidence>
<comment type="similarity">
    <text evidence="6">Belongs to the ABC-4 integral membrane protein family.</text>
</comment>
<protein>
    <recommendedName>
        <fullName evidence="13">ABC3 transporter permease protein domain-containing protein</fullName>
    </recommendedName>
</protein>
<evidence type="ECO:0000256" key="2">
    <source>
        <dbReference type="ARBA" id="ARBA00022475"/>
    </source>
</evidence>
<feature type="domain" description="ABC3 transporter permease C-terminal" evidence="9">
    <location>
        <begin position="323"/>
        <end position="451"/>
    </location>
</feature>
<proteinExistence type="inferred from homology"/>
<feature type="domain" description="MacB-like periplasmic core" evidence="10">
    <location>
        <begin position="18"/>
        <end position="287"/>
    </location>
</feature>
<feature type="transmembrane region" description="Helical" evidence="8">
    <location>
        <begin position="318"/>
        <end position="337"/>
    </location>
</feature>
<dbReference type="Pfam" id="PF12704">
    <property type="entry name" value="MacB_PCD"/>
    <property type="match status" value="1"/>
</dbReference>
<keyword evidence="12" id="KW-1185">Reference proteome</keyword>
<reference evidence="11 12" key="1">
    <citation type="submission" date="2015-10" db="EMBL/GenBank/DDBJ databases">
        <title>Draft genome sequence of pyrrolomycin-producing Streptomyces vitaminophilus.</title>
        <authorList>
            <person name="Graham D.E."/>
            <person name="Mahan K.M."/>
            <person name="Klingeman D.M."/>
            <person name="Hettich R.L."/>
            <person name="Parry R.J."/>
        </authorList>
    </citation>
    <scope>NUCLEOTIDE SEQUENCE [LARGE SCALE GENOMIC DNA]</scope>
    <source>
        <strain evidence="11 12">ATCC 31673</strain>
    </source>
</reference>
<dbReference type="InterPro" id="IPR003838">
    <property type="entry name" value="ABC3_permease_C"/>
</dbReference>
<dbReference type="EMBL" id="LLZU01000038">
    <property type="protein sequence ID" value="KRV46959.1"/>
    <property type="molecule type" value="Genomic_DNA"/>
</dbReference>
<evidence type="ECO:0000256" key="1">
    <source>
        <dbReference type="ARBA" id="ARBA00004651"/>
    </source>
</evidence>
<feature type="transmembrane region" description="Helical" evidence="8">
    <location>
        <begin position="370"/>
        <end position="396"/>
    </location>
</feature>
<comment type="caution">
    <text evidence="11">The sequence shown here is derived from an EMBL/GenBank/DDBJ whole genome shotgun (WGS) entry which is preliminary data.</text>
</comment>
<feature type="region of interest" description="Disordered" evidence="7">
    <location>
        <begin position="63"/>
        <end position="99"/>
    </location>
</feature>
<dbReference type="AlphaFoldDB" id="A0A0T6LM41"/>
<dbReference type="eggNOG" id="COG0577">
    <property type="taxonomic scope" value="Bacteria"/>
</dbReference>
<sequence>MFLIYLRRELRRRRRAALLVASGLAVGIALVITVSSVATGMRDAQDEVLKSLYGVGTDLAVKKEGQENDRPEPPAFRFEQKGEGEKTQSKEFVRPTGGLGSMDESAVRTVAGRDGVAAAVGGLDLHVDKLNGKFALDPGEGPSQQGPGGPMIQGRPGSGTSEVEVDGYSLFGVDTSDVTVGPMSSSEITKGKGFTSAQADAKVAVVDSGYARQEKIEVGDTFTISGTKFEVIGIATADTGEAAANVYVPLERAQDLSAVDMKDKVSAVYVKATDADQVDTVKAAIEKELAGTTVTSSSDLADQVSGSLSTVSDLATSIGRWLSVTVLAAAFLVAGLLTSSAVNRRVREFGTLKAIGWRSGRVIRQIAGEAFAHGVLGGLLGIALGIAGALAVTAAAPTLTASMGSNQPAGGGGMLISPPREAASKSVEVALGAPLTATTIALAVALAVAGGLVAGAFGGWRAARLRPADALRRVE</sequence>
<feature type="transmembrane region" description="Helical" evidence="8">
    <location>
        <begin position="440"/>
        <end position="463"/>
    </location>
</feature>
<dbReference type="RefSeq" id="WP_018381921.1">
    <property type="nucleotide sequence ID" value="NZ_LLZU01000038.1"/>
</dbReference>
<feature type="region of interest" description="Disordered" evidence="7">
    <location>
        <begin position="135"/>
        <end position="162"/>
    </location>
</feature>
<keyword evidence="3 8" id="KW-0812">Transmembrane</keyword>
<organism evidence="11 12">
    <name type="scientific">Wenjunlia vitaminophila</name>
    <name type="common">Streptomyces vitaminophilus</name>
    <dbReference type="NCBI Taxonomy" id="76728"/>
    <lineage>
        <taxon>Bacteria</taxon>
        <taxon>Bacillati</taxon>
        <taxon>Actinomycetota</taxon>
        <taxon>Actinomycetes</taxon>
        <taxon>Kitasatosporales</taxon>
        <taxon>Streptomycetaceae</taxon>
        <taxon>Wenjunlia</taxon>
    </lineage>
</organism>
<dbReference type="GO" id="GO:0005886">
    <property type="term" value="C:plasma membrane"/>
    <property type="evidence" value="ECO:0007669"/>
    <property type="project" value="UniProtKB-SubCell"/>
</dbReference>
<keyword evidence="5 8" id="KW-0472">Membrane</keyword>
<dbReference type="PANTHER" id="PTHR30572:SF4">
    <property type="entry name" value="ABC TRANSPORTER PERMEASE YTRF"/>
    <property type="match status" value="1"/>
</dbReference>
<dbReference type="GO" id="GO:0022857">
    <property type="term" value="F:transmembrane transporter activity"/>
    <property type="evidence" value="ECO:0007669"/>
    <property type="project" value="TreeGrafter"/>
</dbReference>
<dbReference type="InterPro" id="IPR050250">
    <property type="entry name" value="Macrolide_Exporter_MacB"/>
</dbReference>
<keyword evidence="4 8" id="KW-1133">Transmembrane helix</keyword>
<keyword evidence="2" id="KW-1003">Cell membrane</keyword>
<accession>A0A0T6LM41</accession>
<evidence type="ECO:0000256" key="8">
    <source>
        <dbReference type="SAM" id="Phobius"/>
    </source>
</evidence>
<evidence type="ECO:0000256" key="4">
    <source>
        <dbReference type="ARBA" id="ARBA00022989"/>
    </source>
</evidence>
<evidence type="ECO:0008006" key="13">
    <source>
        <dbReference type="Google" id="ProtNLM"/>
    </source>
</evidence>
<evidence type="ECO:0000313" key="12">
    <source>
        <dbReference type="Proteomes" id="UP000050867"/>
    </source>
</evidence>
<dbReference type="OrthoDB" id="4832961at2"/>
<comment type="subcellular location">
    <subcellularLocation>
        <location evidence="1">Cell membrane</location>
        <topology evidence="1">Multi-pass membrane protein</topology>
    </subcellularLocation>
</comment>
<gene>
    <name evidence="11" type="ORF">AQ490_09345</name>
</gene>
<name>A0A0T6LM41_WENVI</name>
<evidence type="ECO:0000313" key="11">
    <source>
        <dbReference type="EMBL" id="KRV46959.1"/>
    </source>
</evidence>
<evidence type="ECO:0000259" key="9">
    <source>
        <dbReference type="Pfam" id="PF02687"/>
    </source>
</evidence>